<name>A0A1G7E4M2_9RHOB</name>
<dbReference type="InterPro" id="IPR023373">
    <property type="entry name" value="YmcC_sf"/>
</dbReference>
<accession>A0A1G7E4M2</accession>
<dbReference type="AlphaFoldDB" id="A0A1G7E4M2"/>
<dbReference type="PROSITE" id="PS51257">
    <property type="entry name" value="PROKAR_LIPOPROTEIN"/>
    <property type="match status" value="1"/>
</dbReference>
<keyword evidence="2" id="KW-0449">Lipoprotein</keyword>
<dbReference type="STRING" id="591205.SAMN05421538_10874"/>
<keyword evidence="1" id="KW-0732">Signal</keyword>
<dbReference type="EMBL" id="FNAH01000008">
    <property type="protein sequence ID" value="SDE58305.1"/>
    <property type="molecule type" value="Genomic_DNA"/>
</dbReference>
<evidence type="ECO:0000313" key="2">
    <source>
        <dbReference type="EMBL" id="SDE58305.1"/>
    </source>
</evidence>
<dbReference type="Gene3D" id="2.40.360.10">
    <property type="entry name" value="YmcC-like"/>
    <property type="match status" value="1"/>
</dbReference>
<reference evidence="2 3" key="1">
    <citation type="submission" date="2016-10" db="EMBL/GenBank/DDBJ databases">
        <authorList>
            <person name="de Groot N.N."/>
        </authorList>
    </citation>
    <scope>NUCLEOTIDE SEQUENCE [LARGE SCALE GENOMIC DNA]</scope>
    <source>
        <strain evidence="2 3">DSM 22220</strain>
    </source>
</reference>
<dbReference type="Proteomes" id="UP000199344">
    <property type="component" value="Unassembled WGS sequence"/>
</dbReference>
<dbReference type="SUPFAM" id="SSF159270">
    <property type="entry name" value="YmcC-like"/>
    <property type="match status" value="1"/>
</dbReference>
<protein>
    <submittedName>
        <fullName evidence="2">Group 4 capsule polysaccharide lipoprotein gfcB, YjbF</fullName>
    </submittedName>
</protein>
<evidence type="ECO:0000313" key="3">
    <source>
        <dbReference type="Proteomes" id="UP000199344"/>
    </source>
</evidence>
<feature type="chain" id="PRO_5011672313" evidence="1">
    <location>
        <begin position="20"/>
        <end position="235"/>
    </location>
</feature>
<feature type="signal peptide" evidence="1">
    <location>
        <begin position="1"/>
        <end position="19"/>
    </location>
</feature>
<dbReference type="Pfam" id="PF11102">
    <property type="entry name" value="YjbF"/>
    <property type="match status" value="1"/>
</dbReference>
<proteinExistence type="predicted"/>
<gene>
    <name evidence="2" type="ORF">SAMN05421538_10874</name>
</gene>
<evidence type="ECO:0000256" key="1">
    <source>
        <dbReference type="SAM" id="SignalP"/>
    </source>
</evidence>
<dbReference type="InterPro" id="IPR021308">
    <property type="entry name" value="GfcB"/>
</dbReference>
<sequence length="235" mass="24160">MTRMMKNTALMAAAGLALAACGTRDPEAGNSLYGQLQEAVAPAVARVGGGGRAPAQAAAPLSAEQMAARALAANPAPLILAGLESSGATQVMAMTGQNGDMRTYMTPNEQALIIRNGMLTGTKGLGHDLSVAEADGPAALIRARRAGQATRINRYLGGDGVERPLPMTCTVATGEGKSFGFAGRAWSATQVMETCEGGGVEVQNSYLVTASGQIPVSRQWISPQLGYVTIQTIRP</sequence>
<keyword evidence="3" id="KW-1185">Reference proteome</keyword>
<organism evidence="2 3">
    <name type="scientific">Paracoccus isoporae</name>
    <dbReference type="NCBI Taxonomy" id="591205"/>
    <lineage>
        <taxon>Bacteria</taxon>
        <taxon>Pseudomonadati</taxon>
        <taxon>Pseudomonadota</taxon>
        <taxon>Alphaproteobacteria</taxon>
        <taxon>Rhodobacterales</taxon>
        <taxon>Paracoccaceae</taxon>
        <taxon>Paracoccus</taxon>
    </lineage>
</organism>